<reference evidence="2" key="1">
    <citation type="journal article" date="2023" name="Nat. Plants">
        <title>Single-cell RNA sequencing provides a high-resolution roadmap for understanding the multicellular compartmentation of specialized metabolism.</title>
        <authorList>
            <person name="Sun S."/>
            <person name="Shen X."/>
            <person name="Li Y."/>
            <person name="Li Y."/>
            <person name="Wang S."/>
            <person name="Li R."/>
            <person name="Zhang H."/>
            <person name="Shen G."/>
            <person name="Guo B."/>
            <person name="Wei J."/>
            <person name="Xu J."/>
            <person name="St-Pierre B."/>
            <person name="Chen S."/>
            <person name="Sun C."/>
        </authorList>
    </citation>
    <scope>NUCLEOTIDE SEQUENCE [LARGE SCALE GENOMIC DNA]</scope>
</reference>
<dbReference type="EMBL" id="CM044705">
    <property type="protein sequence ID" value="KAI5664019.1"/>
    <property type="molecule type" value="Genomic_DNA"/>
</dbReference>
<dbReference type="Proteomes" id="UP001060085">
    <property type="component" value="Linkage Group LG05"/>
</dbReference>
<organism evidence="1 2">
    <name type="scientific">Catharanthus roseus</name>
    <name type="common">Madagascar periwinkle</name>
    <name type="synonym">Vinca rosea</name>
    <dbReference type="NCBI Taxonomy" id="4058"/>
    <lineage>
        <taxon>Eukaryota</taxon>
        <taxon>Viridiplantae</taxon>
        <taxon>Streptophyta</taxon>
        <taxon>Embryophyta</taxon>
        <taxon>Tracheophyta</taxon>
        <taxon>Spermatophyta</taxon>
        <taxon>Magnoliopsida</taxon>
        <taxon>eudicotyledons</taxon>
        <taxon>Gunneridae</taxon>
        <taxon>Pentapetalae</taxon>
        <taxon>asterids</taxon>
        <taxon>lamiids</taxon>
        <taxon>Gentianales</taxon>
        <taxon>Apocynaceae</taxon>
        <taxon>Rauvolfioideae</taxon>
        <taxon>Vinceae</taxon>
        <taxon>Catharanthinae</taxon>
        <taxon>Catharanthus</taxon>
    </lineage>
</organism>
<proteinExistence type="predicted"/>
<evidence type="ECO:0000313" key="1">
    <source>
        <dbReference type="EMBL" id="KAI5664019.1"/>
    </source>
</evidence>
<evidence type="ECO:0000313" key="2">
    <source>
        <dbReference type="Proteomes" id="UP001060085"/>
    </source>
</evidence>
<name>A0ACC0AV81_CATRO</name>
<keyword evidence="2" id="KW-1185">Reference proteome</keyword>
<sequence length="181" mass="20066">MNSQIMREFLCVIVKKTLTKLTKWREKEKLLRFLFSLDTTIFGAIRSSSLGSKLPRLVVRKNKITNTQRGGGHAGRGRSGTGNQCGCRERNHSHREIIAHYAWASAGDFHLAASVIGIIAETPNITSVTAATVISSLSVDEWKWLVALVISHANTTSSERLSCNFVQIHWITDSGTTHHVI</sequence>
<gene>
    <name evidence="1" type="ORF">M9H77_23342</name>
</gene>
<comment type="caution">
    <text evidence="1">The sequence shown here is derived from an EMBL/GenBank/DDBJ whole genome shotgun (WGS) entry which is preliminary data.</text>
</comment>
<protein>
    <submittedName>
        <fullName evidence="1">Uncharacterized protein</fullName>
    </submittedName>
</protein>
<accession>A0ACC0AV81</accession>